<keyword evidence="1" id="KW-0812">Transmembrane</keyword>
<name>A0A9D4IH54_DREPO</name>
<dbReference type="Proteomes" id="UP000828390">
    <property type="component" value="Unassembled WGS sequence"/>
</dbReference>
<organism evidence="2 3">
    <name type="scientific">Dreissena polymorpha</name>
    <name type="common">Zebra mussel</name>
    <name type="synonym">Mytilus polymorpha</name>
    <dbReference type="NCBI Taxonomy" id="45954"/>
    <lineage>
        <taxon>Eukaryota</taxon>
        <taxon>Metazoa</taxon>
        <taxon>Spiralia</taxon>
        <taxon>Lophotrochozoa</taxon>
        <taxon>Mollusca</taxon>
        <taxon>Bivalvia</taxon>
        <taxon>Autobranchia</taxon>
        <taxon>Heteroconchia</taxon>
        <taxon>Euheterodonta</taxon>
        <taxon>Imparidentia</taxon>
        <taxon>Neoheterodontei</taxon>
        <taxon>Myida</taxon>
        <taxon>Dreissenoidea</taxon>
        <taxon>Dreissenidae</taxon>
        <taxon>Dreissena</taxon>
    </lineage>
</organism>
<proteinExistence type="predicted"/>
<keyword evidence="1" id="KW-1133">Transmembrane helix</keyword>
<evidence type="ECO:0000313" key="2">
    <source>
        <dbReference type="EMBL" id="KAH3775296.1"/>
    </source>
</evidence>
<keyword evidence="3" id="KW-1185">Reference proteome</keyword>
<comment type="caution">
    <text evidence="2">The sequence shown here is derived from an EMBL/GenBank/DDBJ whole genome shotgun (WGS) entry which is preliminary data.</text>
</comment>
<reference evidence="2" key="1">
    <citation type="journal article" date="2019" name="bioRxiv">
        <title>The Genome of the Zebra Mussel, Dreissena polymorpha: A Resource for Invasive Species Research.</title>
        <authorList>
            <person name="McCartney M.A."/>
            <person name="Auch B."/>
            <person name="Kono T."/>
            <person name="Mallez S."/>
            <person name="Zhang Y."/>
            <person name="Obille A."/>
            <person name="Becker A."/>
            <person name="Abrahante J.E."/>
            <person name="Garbe J."/>
            <person name="Badalamenti J.P."/>
            <person name="Herman A."/>
            <person name="Mangelson H."/>
            <person name="Liachko I."/>
            <person name="Sullivan S."/>
            <person name="Sone E.D."/>
            <person name="Koren S."/>
            <person name="Silverstein K.A.T."/>
            <person name="Beckman K.B."/>
            <person name="Gohl D.M."/>
        </authorList>
    </citation>
    <scope>NUCLEOTIDE SEQUENCE</scope>
    <source>
        <strain evidence="2">Duluth1</strain>
        <tissue evidence="2">Whole animal</tissue>
    </source>
</reference>
<gene>
    <name evidence="2" type="ORF">DPMN_176697</name>
</gene>
<dbReference type="EMBL" id="JAIWYP010000009">
    <property type="protein sequence ID" value="KAH3775296.1"/>
    <property type="molecule type" value="Genomic_DNA"/>
</dbReference>
<accession>A0A9D4IH54</accession>
<protein>
    <submittedName>
        <fullName evidence="2">Uncharacterized protein</fullName>
    </submittedName>
</protein>
<feature type="transmembrane region" description="Helical" evidence="1">
    <location>
        <begin position="38"/>
        <end position="59"/>
    </location>
</feature>
<reference evidence="2" key="2">
    <citation type="submission" date="2020-11" db="EMBL/GenBank/DDBJ databases">
        <authorList>
            <person name="McCartney M.A."/>
            <person name="Auch B."/>
            <person name="Kono T."/>
            <person name="Mallez S."/>
            <person name="Becker A."/>
            <person name="Gohl D.M."/>
            <person name="Silverstein K.A.T."/>
            <person name="Koren S."/>
            <person name="Bechman K.B."/>
            <person name="Herman A."/>
            <person name="Abrahante J.E."/>
            <person name="Garbe J."/>
        </authorList>
    </citation>
    <scope>NUCLEOTIDE SEQUENCE</scope>
    <source>
        <strain evidence="2">Duluth1</strain>
        <tissue evidence="2">Whole animal</tissue>
    </source>
</reference>
<keyword evidence="1" id="KW-0472">Membrane</keyword>
<dbReference type="AlphaFoldDB" id="A0A9D4IH54"/>
<evidence type="ECO:0000256" key="1">
    <source>
        <dbReference type="SAM" id="Phobius"/>
    </source>
</evidence>
<sequence>MFYNSFQVQSLSSQRLPLIYLMGPFSGIVFGEMFYNSFMYIIIILTAVASHISNGPIVFHRASLYREMFYNSYYHGIQSLSPQRLAPIYRRGLLYAIDIVHLYRKNVQHLLLDIHSKAVGRLLED</sequence>
<evidence type="ECO:0000313" key="3">
    <source>
        <dbReference type="Proteomes" id="UP000828390"/>
    </source>
</evidence>